<proteinExistence type="inferred from homology"/>
<dbReference type="GO" id="GO:0003910">
    <property type="term" value="F:DNA ligase (ATP) activity"/>
    <property type="evidence" value="ECO:0007669"/>
    <property type="project" value="InterPro"/>
</dbReference>
<feature type="region of interest" description="Disordered" evidence="3">
    <location>
        <begin position="1"/>
        <end position="59"/>
    </location>
</feature>
<dbReference type="EMBL" id="SZYE01000060">
    <property type="protein sequence ID" value="TKR23806.1"/>
    <property type="molecule type" value="Genomic_DNA"/>
</dbReference>
<comment type="caution">
    <text evidence="5">The sequence shown here is derived from an EMBL/GenBank/DDBJ whole genome shotgun (WGS) entry which is preliminary data.</text>
</comment>
<dbReference type="InterPro" id="IPR012310">
    <property type="entry name" value="DNA_ligase_ATP-dep_cent"/>
</dbReference>
<dbReference type="SUPFAM" id="SSF56091">
    <property type="entry name" value="DNA ligase/mRNA capping enzyme, catalytic domain"/>
    <property type="match status" value="1"/>
</dbReference>
<evidence type="ECO:0000259" key="4">
    <source>
        <dbReference type="PROSITE" id="PS50160"/>
    </source>
</evidence>
<evidence type="ECO:0000256" key="2">
    <source>
        <dbReference type="ARBA" id="ARBA00022598"/>
    </source>
</evidence>
<comment type="similarity">
    <text evidence="1">Belongs to the ATP-dependent DNA ligase family.</text>
</comment>
<accession>A0A7Z8JZ33</accession>
<feature type="compositionally biased region" description="Basic and acidic residues" evidence="3">
    <location>
        <begin position="44"/>
        <end position="59"/>
    </location>
</feature>
<evidence type="ECO:0000313" key="6">
    <source>
        <dbReference type="Proteomes" id="UP000308121"/>
    </source>
</evidence>
<dbReference type="GO" id="GO:0006281">
    <property type="term" value="P:DNA repair"/>
    <property type="evidence" value="ECO:0007669"/>
    <property type="project" value="InterPro"/>
</dbReference>
<organism evidence="5 6">
    <name type="scientific">Cellulomonas hominis</name>
    <dbReference type="NCBI Taxonomy" id="156981"/>
    <lineage>
        <taxon>Bacteria</taxon>
        <taxon>Bacillati</taxon>
        <taxon>Actinomycetota</taxon>
        <taxon>Actinomycetes</taxon>
        <taxon>Micrococcales</taxon>
        <taxon>Cellulomonadaceae</taxon>
        <taxon>Cellulomonas</taxon>
    </lineage>
</organism>
<evidence type="ECO:0000256" key="3">
    <source>
        <dbReference type="SAM" id="MobiDB-lite"/>
    </source>
</evidence>
<dbReference type="GO" id="GO:0005524">
    <property type="term" value="F:ATP binding"/>
    <property type="evidence" value="ECO:0007669"/>
    <property type="project" value="InterPro"/>
</dbReference>
<gene>
    <name evidence="5" type="ORF">FA014_09400</name>
</gene>
<dbReference type="Pfam" id="PF01068">
    <property type="entry name" value="DNA_ligase_A_M"/>
    <property type="match status" value="1"/>
</dbReference>
<dbReference type="InterPro" id="IPR050191">
    <property type="entry name" value="ATP-dep_DNA_ligase"/>
</dbReference>
<dbReference type="PROSITE" id="PS50160">
    <property type="entry name" value="DNA_LIGASE_A3"/>
    <property type="match status" value="1"/>
</dbReference>
<reference evidence="5 6" key="1">
    <citation type="submission" date="2019-05" db="EMBL/GenBank/DDBJ databases">
        <title>Genome sequence of Cellulomonas hominis strain CS1.</title>
        <authorList>
            <person name="Belmont J."/>
            <person name="Maclea K.S."/>
        </authorList>
    </citation>
    <scope>NUCLEOTIDE SEQUENCE [LARGE SCALE GENOMIC DNA]</scope>
    <source>
        <strain evidence="5 6">CS1</strain>
    </source>
</reference>
<evidence type="ECO:0000256" key="1">
    <source>
        <dbReference type="ARBA" id="ARBA00007572"/>
    </source>
</evidence>
<dbReference type="PANTHER" id="PTHR45674">
    <property type="entry name" value="DNA LIGASE 1/3 FAMILY MEMBER"/>
    <property type="match status" value="1"/>
</dbReference>
<dbReference type="OrthoDB" id="9770771at2"/>
<name>A0A7Z8JZ33_9CELL</name>
<feature type="region of interest" description="Disordered" evidence="3">
    <location>
        <begin position="354"/>
        <end position="376"/>
    </location>
</feature>
<sequence>SPPPRPATAGRLAPAPTPRAVAARAPRRAWSAPHRRCRPPARPRAPDPTRPEETPVRHTREAPIELALARPVRTVADAQGMPGGTAWEPKWDGMRVLALADGAATALRSRHGEDLTLAFPEVVAAVAAHVPAGTVLDGELVVRQGGRLDFGALQHRLATRRTATYAARRAPAEYLAFDLLLREHVDQRERPLLERRRALAELATSWPAALSLSPLTGDVDVAAGWFRDLAGTGADGLVAKGLDQPYRGGARDWLKVKHRSAVDLVATAVTGPVDQPDALLLALPAGGELVPVGRSRSVGAVAAIGLARVLTPVVGGSASTDPGRAVATAIAPLVVEVSADLRWSRGGLAGPAQFLRARPELHPDEVDPQPAGRRGT</sequence>
<feature type="non-terminal residue" evidence="5">
    <location>
        <position position="1"/>
    </location>
</feature>
<evidence type="ECO:0000313" key="5">
    <source>
        <dbReference type="EMBL" id="TKR23806.1"/>
    </source>
</evidence>
<dbReference type="AlphaFoldDB" id="A0A7Z8JZ33"/>
<dbReference type="GO" id="GO:0006310">
    <property type="term" value="P:DNA recombination"/>
    <property type="evidence" value="ECO:0007669"/>
    <property type="project" value="InterPro"/>
</dbReference>
<feature type="domain" description="ATP-dependent DNA ligase family profile" evidence="4">
    <location>
        <begin position="165"/>
        <end position="288"/>
    </location>
</feature>
<feature type="compositionally biased region" description="Low complexity" evidence="3">
    <location>
        <begin position="11"/>
        <end position="32"/>
    </location>
</feature>
<dbReference type="Gene3D" id="3.30.470.30">
    <property type="entry name" value="DNA ligase/mRNA capping enzyme"/>
    <property type="match status" value="1"/>
</dbReference>
<protein>
    <recommendedName>
        <fullName evidence="4">ATP-dependent DNA ligase family profile domain-containing protein</fullName>
    </recommendedName>
</protein>
<dbReference type="PANTHER" id="PTHR45674:SF4">
    <property type="entry name" value="DNA LIGASE 1"/>
    <property type="match status" value="1"/>
</dbReference>
<keyword evidence="2" id="KW-0436">Ligase</keyword>
<dbReference type="Proteomes" id="UP000308121">
    <property type="component" value="Unassembled WGS sequence"/>
</dbReference>